<feature type="domain" description="Nudix hydrolase" evidence="1">
    <location>
        <begin position="1"/>
        <end position="125"/>
    </location>
</feature>
<accession>A0A1G1YX58</accession>
<dbReference type="PANTHER" id="PTHR43736">
    <property type="entry name" value="ADP-RIBOSE PYROPHOSPHATASE"/>
    <property type="match status" value="1"/>
</dbReference>
<proteinExistence type="predicted"/>
<dbReference type="PANTHER" id="PTHR43736:SF1">
    <property type="entry name" value="DIHYDRONEOPTERIN TRIPHOSPHATE DIPHOSPHATASE"/>
    <property type="match status" value="1"/>
</dbReference>
<dbReference type="PROSITE" id="PS51462">
    <property type="entry name" value="NUDIX"/>
    <property type="match status" value="1"/>
</dbReference>
<evidence type="ECO:0000259" key="1">
    <source>
        <dbReference type="PROSITE" id="PS51462"/>
    </source>
</evidence>
<dbReference type="EMBL" id="MHIT01000013">
    <property type="protein sequence ID" value="OGY56958.1"/>
    <property type="molecule type" value="Genomic_DNA"/>
</dbReference>
<name>A0A1G1YX58_9BACT</name>
<evidence type="ECO:0000313" key="3">
    <source>
        <dbReference type="Proteomes" id="UP000177062"/>
    </source>
</evidence>
<dbReference type="InterPro" id="IPR000086">
    <property type="entry name" value="NUDIX_hydrolase_dom"/>
</dbReference>
<dbReference type="Gene3D" id="3.90.79.10">
    <property type="entry name" value="Nucleoside Triphosphate Pyrophosphohydrolase"/>
    <property type="match status" value="1"/>
</dbReference>
<dbReference type="Pfam" id="PF00293">
    <property type="entry name" value="NUDIX"/>
    <property type="match status" value="1"/>
</dbReference>
<comment type="caution">
    <text evidence="2">The sequence shown here is derived from an EMBL/GenBank/DDBJ whole genome shotgun (WGS) entry which is preliminary data.</text>
</comment>
<sequence>MKEHGIVAIVHDGNKYLLLEDARDLMLGKWAPPHGRCEVSDKSEEECVARETYEETQLKIKPIKKLWTQEADTKVKTVSFWLVKILEGEIKIEDESSHYGWFTLDEVLELDLYPGTKKFFELVEKGEVSI</sequence>
<dbReference type="InterPro" id="IPR015797">
    <property type="entry name" value="NUDIX_hydrolase-like_dom_sf"/>
</dbReference>
<evidence type="ECO:0000313" key="2">
    <source>
        <dbReference type="EMBL" id="OGY56958.1"/>
    </source>
</evidence>
<protein>
    <recommendedName>
        <fullName evidence="1">Nudix hydrolase domain-containing protein</fullName>
    </recommendedName>
</protein>
<gene>
    <name evidence="2" type="ORF">A2Y84_00710</name>
</gene>
<organism evidence="2 3">
    <name type="scientific">Candidatus Colwellbacteria bacterium RBG_13_48_8</name>
    <dbReference type="NCBI Taxonomy" id="1797685"/>
    <lineage>
        <taxon>Bacteria</taxon>
        <taxon>Candidatus Colwelliibacteriota</taxon>
    </lineage>
</organism>
<dbReference type="Proteomes" id="UP000177062">
    <property type="component" value="Unassembled WGS sequence"/>
</dbReference>
<dbReference type="AlphaFoldDB" id="A0A1G1YX58"/>
<dbReference type="SUPFAM" id="SSF55811">
    <property type="entry name" value="Nudix"/>
    <property type="match status" value="1"/>
</dbReference>
<reference evidence="2 3" key="1">
    <citation type="journal article" date="2016" name="Nat. Commun.">
        <title>Thousands of microbial genomes shed light on interconnected biogeochemical processes in an aquifer system.</title>
        <authorList>
            <person name="Anantharaman K."/>
            <person name="Brown C.T."/>
            <person name="Hug L.A."/>
            <person name="Sharon I."/>
            <person name="Castelle C.J."/>
            <person name="Probst A.J."/>
            <person name="Thomas B.C."/>
            <person name="Singh A."/>
            <person name="Wilkins M.J."/>
            <person name="Karaoz U."/>
            <person name="Brodie E.L."/>
            <person name="Williams K.H."/>
            <person name="Hubbard S.S."/>
            <person name="Banfield J.F."/>
        </authorList>
    </citation>
    <scope>NUCLEOTIDE SEQUENCE [LARGE SCALE GENOMIC DNA]</scope>
</reference>